<evidence type="ECO:0000256" key="2">
    <source>
        <dbReference type="ARBA" id="ARBA00022692"/>
    </source>
</evidence>
<feature type="transmembrane region" description="Helical" evidence="6">
    <location>
        <begin position="128"/>
        <end position="146"/>
    </location>
</feature>
<accession>A0ABY5DRG1</accession>
<keyword evidence="8" id="KW-1185">Reference proteome</keyword>
<organism evidence="7 8">
    <name type="scientific">Paraconexibacter antarcticus</name>
    <dbReference type="NCBI Taxonomy" id="2949664"/>
    <lineage>
        <taxon>Bacteria</taxon>
        <taxon>Bacillati</taxon>
        <taxon>Actinomycetota</taxon>
        <taxon>Thermoleophilia</taxon>
        <taxon>Solirubrobacterales</taxon>
        <taxon>Paraconexibacteraceae</taxon>
        <taxon>Paraconexibacter</taxon>
    </lineage>
</organism>
<keyword evidence="4 6" id="KW-1133">Transmembrane helix</keyword>
<dbReference type="PANTHER" id="PTHR30474">
    <property type="entry name" value="CELL CYCLE PROTEIN"/>
    <property type="match status" value="1"/>
</dbReference>
<feature type="transmembrane region" description="Helical" evidence="6">
    <location>
        <begin position="420"/>
        <end position="441"/>
    </location>
</feature>
<dbReference type="Pfam" id="PF01098">
    <property type="entry name" value="FTSW_RODA_SPOVE"/>
    <property type="match status" value="1"/>
</dbReference>
<reference evidence="7 8" key="1">
    <citation type="submission" date="2022-06" db="EMBL/GenBank/DDBJ databases">
        <title>Paraconexibacter antarcticus.</title>
        <authorList>
            <person name="Kim C.S."/>
        </authorList>
    </citation>
    <scope>NUCLEOTIDE SEQUENCE [LARGE SCALE GENOMIC DNA]</scope>
    <source>
        <strain evidence="7 8">02-257</strain>
    </source>
</reference>
<dbReference type="RefSeq" id="WP_254571323.1">
    <property type="nucleotide sequence ID" value="NZ_CP098502.1"/>
</dbReference>
<dbReference type="Proteomes" id="UP001056035">
    <property type="component" value="Chromosome"/>
</dbReference>
<protein>
    <submittedName>
        <fullName evidence="7">FtsW/RodA/SpoVE family cell cycle protein</fullName>
    </submittedName>
</protein>
<gene>
    <name evidence="7" type="ORF">NBH00_00075</name>
</gene>
<feature type="transmembrane region" description="Helical" evidence="6">
    <location>
        <begin position="47"/>
        <end position="67"/>
    </location>
</feature>
<keyword evidence="3" id="KW-0133">Cell shape</keyword>
<evidence type="ECO:0000256" key="1">
    <source>
        <dbReference type="ARBA" id="ARBA00004141"/>
    </source>
</evidence>
<evidence type="ECO:0000256" key="3">
    <source>
        <dbReference type="ARBA" id="ARBA00022960"/>
    </source>
</evidence>
<keyword evidence="5 6" id="KW-0472">Membrane</keyword>
<name>A0ABY5DRG1_9ACTN</name>
<evidence type="ECO:0000256" key="6">
    <source>
        <dbReference type="SAM" id="Phobius"/>
    </source>
</evidence>
<feature type="transmembrane region" description="Helical" evidence="6">
    <location>
        <begin position="230"/>
        <end position="258"/>
    </location>
</feature>
<evidence type="ECO:0000256" key="4">
    <source>
        <dbReference type="ARBA" id="ARBA00022989"/>
    </source>
</evidence>
<evidence type="ECO:0000256" key="5">
    <source>
        <dbReference type="ARBA" id="ARBA00023136"/>
    </source>
</evidence>
<keyword evidence="2 6" id="KW-0812">Transmembrane</keyword>
<evidence type="ECO:0000313" key="7">
    <source>
        <dbReference type="EMBL" id="UTI64623.1"/>
    </source>
</evidence>
<dbReference type="EMBL" id="CP098502">
    <property type="protein sequence ID" value="UTI64623.1"/>
    <property type="molecule type" value="Genomic_DNA"/>
</dbReference>
<sequence>MSARTRELFALIPAALLLSAGFAAIFLSRGDLLGGLHGTNQVSDVSLTYGGIFLGVCVGAHLVLRVALPDADPYLFPLVALLASFGLVEIYRIDADLARQQATWFVIGVGAMAATIVILRDHGRLERYRYTIALAGIGLLLLPRLFTPTNGAYLAIQVGSISIQPAEFAKIAIVVFLASYLRDTRQVLVLGARRVLGVTIPPLKHFGPLLLVWGTAMLLLFFIRDIGSSVMFFGGFLAMVYIATDRLSFVVIGLLLFIGGADLVAGHIGHIADRVEAWHHPFLESNFRPSNGVGGSYQLAQGLFAQADGGIFGKGFGGAVLELPKGQCGPTAQLCTLLPAPHTDFIYAVIVNELGLIGACGLLCVYLLVCQRGFKIAMLARDSFSKLLAAGLTTVFALQVFVIVGGVTKVIPLTGVTLPFVSYGGSSVLANFVLLALLLLVSNRARREA</sequence>
<proteinExistence type="predicted"/>
<evidence type="ECO:0000313" key="8">
    <source>
        <dbReference type="Proteomes" id="UP001056035"/>
    </source>
</evidence>
<feature type="transmembrane region" description="Helical" evidence="6">
    <location>
        <begin position="388"/>
        <end position="408"/>
    </location>
</feature>
<comment type="subcellular location">
    <subcellularLocation>
        <location evidence="1">Membrane</location>
        <topology evidence="1">Multi-pass membrane protein</topology>
    </subcellularLocation>
</comment>
<dbReference type="PANTHER" id="PTHR30474:SF3">
    <property type="entry name" value="PEPTIDOGLYCAN GLYCOSYLTRANSFERASE RODA"/>
    <property type="match status" value="1"/>
</dbReference>
<dbReference type="InterPro" id="IPR001182">
    <property type="entry name" value="FtsW/RodA"/>
</dbReference>
<feature type="transmembrane region" description="Helical" evidence="6">
    <location>
        <begin position="103"/>
        <end position="119"/>
    </location>
</feature>
<feature type="transmembrane region" description="Helical" evidence="6">
    <location>
        <begin position="345"/>
        <end position="368"/>
    </location>
</feature>
<feature type="transmembrane region" description="Helical" evidence="6">
    <location>
        <begin position="74"/>
        <end position="91"/>
    </location>
</feature>
<feature type="transmembrane region" description="Helical" evidence="6">
    <location>
        <begin position="205"/>
        <end position="223"/>
    </location>
</feature>